<accession>A0A6J4L7F1</accession>
<proteinExistence type="predicted"/>
<feature type="compositionally biased region" description="Basic residues" evidence="1">
    <location>
        <begin position="188"/>
        <end position="202"/>
    </location>
</feature>
<dbReference type="GO" id="GO:0008168">
    <property type="term" value="F:methyltransferase activity"/>
    <property type="evidence" value="ECO:0007669"/>
    <property type="project" value="UniProtKB-KW"/>
</dbReference>
<feature type="compositionally biased region" description="Basic residues" evidence="1">
    <location>
        <begin position="147"/>
        <end position="158"/>
    </location>
</feature>
<dbReference type="EMBL" id="CADCTT010000314">
    <property type="protein sequence ID" value="CAA9324918.1"/>
    <property type="molecule type" value="Genomic_DNA"/>
</dbReference>
<evidence type="ECO:0000313" key="2">
    <source>
        <dbReference type="EMBL" id="CAA9324918.1"/>
    </source>
</evidence>
<gene>
    <name evidence="2" type="ORF">AVDCRST_MAG61-2546</name>
</gene>
<feature type="compositionally biased region" description="Basic residues" evidence="1">
    <location>
        <begin position="131"/>
        <end position="140"/>
    </location>
</feature>
<sequence length="257" mass="27765">DPVPRLHRPRALLAACLRAGGVRRGGRVRRGAAARRRADHLDGARAGQRRRQQRRAPEARVRDDAGRPLAGDAGRLPAAQPRVRAPAGRHADAAAGPAVRRGVRARRHRVHDDRGRAPASGGDGLRALPAGRRRGAGARPHRGELRARHRPRRDRRGRRQWAAVPLLVNPRGLDRHDGDHRLRLPGALRRRQGLGGPRHARSRLVPAGDVAAGADRGRVHCPLGGRGDPGEPAAAGVLRRRPTAGLLALGFRALRPL</sequence>
<name>A0A6J4L7F1_9ACTN</name>
<keyword evidence="2" id="KW-0489">Methyltransferase</keyword>
<feature type="non-terminal residue" evidence="2">
    <location>
        <position position="1"/>
    </location>
</feature>
<dbReference type="AlphaFoldDB" id="A0A6J4L7F1"/>
<feature type="non-terminal residue" evidence="2">
    <location>
        <position position="257"/>
    </location>
</feature>
<reference evidence="2" key="1">
    <citation type="submission" date="2020-02" db="EMBL/GenBank/DDBJ databases">
        <authorList>
            <person name="Meier V. D."/>
        </authorList>
    </citation>
    <scope>NUCLEOTIDE SEQUENCE</scope>
    <source>
        <strain evidence="2">AVDCRST_MAG61</strain>
    </source>
</reference>
<organism evidence="2">
    <name type="scientific">uncultured Friedmanniella sp</name>
    <dbReference type="NCBI Taxonomy" id="335381"/>
    <lineage>
        <taxon>Bacteria</taxon>
        <taxon>Bacillati</taxon>
        <taxon>Actinomycetota</taxon>
        <taxon>Actinomycetes</taxon>
        <taxon>Propionibacteriales</taxon>
        <taxon>Nocardioidaceae</taxon>
        <taxon>Friedmanniella</taxon>
        <taxon>environmental samples</taxon>
    </lineage>
</organism>
<evidence type="ECO:0000256" key="1">
    <source>
        <dbReference type="SAM" id="MobiDB-lite"/>
    </source>
</evidence>
<feature type="compositionally biased region" description="Basic residues" evidence="1">
    <location>
        <begin position="24"/>
        <end position="38"/>
    </location>
</feature>
<feature type="region of interest" description="Disordered" evidence="1">
    <location>
        <begin position="23"/>
        <end position="158"/>
    </location>
</feature>
<feature type="compositionally biased region" description="Low complexity" evidence="1">
    <location>
        <begin position="83"/>
        <end position="100"/>
    </location>
</feature>
<keyword evidence="2" id="KW-0808">Transferase</keyword>
<feature type="region of interest" description="Disordered" evidence="1">
    <location>
        <begin position="177"/>
        <end position="203"/>
    </location>
</feature>
<dbReference type="GO" id="GO:0032259">
    <property type="term" value="P:methylation"/>
    <property type="evidence" value="ECO:0007669"/>
    <property type="project" value="UniProtKB-KW"/>
</dbReference>
<feature type="compositionally biased region" description="Basic and acidic residues" evidence="1">
    <location>
        <begin position="55"/>
        <end position="66"/>
    </location>
</feature>
<protein>
    <submittedName>
        <fullName evidence="2">Methyltransferase type 11</fullName>
    </submittedName>
</protein>